<dbReference type="Gene3D" id="3.40.50.2000">
    <property type="entry name" value="Glycogen Phosphorylase B"/>
    <property type="match status" value="2"/>
</dbReference>
<dbReference type="CDD" id="cd03801">
    <property type="entry name" value="GT4_PimA-like"/>
    <property type="match status" value="1"/>
</dbReference>
<dbReference type="EMBL" id="DRBS01000092">
    <property type="protein sequence ID" value="HDD43704.1"/>
    <property type="molecule type" value="Genomic_DNA"/>
</dbReference>
<dbReference type="GO" id="GO:0016757">
    <property type="term" value="F:glycosyltransferase activity"/>
    <property type="evidence" value="ECO:0007669"/>
    <property type="project" value="InterPro"/>
</dbReference>
<gene>
    <name evidence="2" type="ORF">ENG63_02435</name>
</gene>
<feature type="domain" description="Glycosyl transferase family 1" evidence="1">
    <location>
        <begin position="88"/>
        <end position="244"/>
    </location>
</feature>
<dbReference type="InterPro" id="IPR050194">
    <property type="entry name" value="Glycosyltransferase_grp1"/>
</dbReference>
<dbReference type="Proteomes" id="UP000886289">
    <property type="component" value="Unassembled WGS sequence"/>
</dbReference>
<organism evidence="2">
    <name type="scientific">Desulfofervidus auxilii</name>
    <dbReference type="NCBI Taxonomy" id="1621989"/>
    <lineage>
        <taxon>Bacteria</taxon>
        <taxon>Pseudomonadati</taxon>
        <taxon>Thermodesulfobacteriota</taxon>
        <taxon>Candidatus Desulfofervidia</taxon>
        <taxon>Candidatus Desulfofervidales</taxon>
        <taxon>Candidatus Desulfofervidaceae</taxon>
        <taxon>Candidatus Desulfofervidus</taxon>
    </lineage>
</organism>
<dbReference type="InterPro" id="IPR001296">
    <property type="entry name" value="Glyco_trans_1"/>
</dbReference>
<evidence type="ECO:0000259" key="1">
    <source>
        <dbReference type="Pfam" id="PF00534"/>
    </source>
</evidence>
<dbReference type="SUPFAM" id="SSF53756">
    <property type="entry name" value="UDP-Glycosyltransferase/glycogen phosphorylase"/>
    <property type="match status" value="1"/>
</dbReference>
<proteinExistence type="predicted"/>
<dbReference type="AlphaFoldDB" id="A0A7C0U1N3"/>
<accession>A0A7C0U1N3</accession>
<sequence>MLREGKICELCKGKRFYYCLLKRCHKGSFFASAVYTVETYFNFFTKKYDWVRFFICPSKFLLQKCIEGGISEHKLVYVPNFIRVEEFKPLYDNKGYILFVGRLSKEKGVLTLLKAVQDIDVELKVVGDGPIKRVCERSVKENNIKNVSFEGYKSGDELKNLYRNAIFVVFPSECYENAPMSVLESFAYGKPVVGANIGGIPEMVKNGETGLLFTPGDHRELREKIIYLLKQSTFVNKLGQKARRVVEQKYNAERHYENLIRVYTKALEQTQSQ</sequence>
<dbReference type="PANTHER" id="PTHR45947:SF3">
    <property type="entry name" value="SULFOQUINOVOSYL TRANSFERASE SQD2"/>
    <property type="match status" value="1"/>
</dbReference>
<reference evidence="2" key="1">
    <citation type="journal article" date="2020" name="mSystems">
        <title>Genome- and Community-Level Interaction Insights into Carbon Utilization and Element Cycling Functions of Hydrothermarchaeota in Hydrothermal Sediment.</title>
        <authorList>
            <person name="Zhou Z."/>
            <person name="Liu Y."/>
            <person name="Xu W."/>
            <person name="Pan J."/>
            <person name="Luo Z.H."/>
            <person name="Li M."/>
        </authorList>
    </citation>
    <scope>NUCLEOTIDE SEQUENCE [LARGE SCALE GENOMIC DNA]</scope>
    <source>
        <strain evidence="2">HyVt-233</strain>
    </source>
</reference>
<protein>
    <submittedName>
        <fullName evidence="2">Glycosyltransferase family 1 protein</fullName>
    </submittedName>
</protein>
<name>A0A7C0U1N3_DESA2</name>
<dbReference type="PANTHER" id="PTHR45947">
    <property type="entry name" value="SULFOQUINOVOSYL TRANSFERASE SQD2"/>
    <property type="match status" value="1"/>
</dbReference>
<dbReference type="Pfam" id="PF00534">
    <property type="entry name" value="Glycos_transf_1"/>
    <property type="match status" value="1"/>
</dbReference>
<evidence type="ECO:0000313" key="2">
    <source>
        <dbReference type="EMBL" id="HDD43704.1"/>
    </source>
</evidence>
<comment type="caution">
    <text evidence="2">The sequence shown here is derived from an EMBL/GenBank/DDBJ whole genome shotgun (WGS) entry which is preliminary data.</text>
</comment>